<gene>
    <name evidence="2" type="ORF">HPLM_LOCUS18042</name>
</gene>
<feature type="compositionally biased region" description="Basic and acidic residues" evidence="1">
    <location>
        <begin position="1"/>
        <end position="18"/>
    </location>
</feature>
<accession>A0A0N4X171</accession>
<keyword evidence="3" id="KW-1185">Reference proteome</keyword>
<reference evidence="2 3" key="2">
    <citation type="submission" date="2018-11" db="EMBL/GenBank/DDBJ databases">
        <authorList>
            <consortium name="Pathogen Informatics"/>
        </authorList>
    </citation>
    <scope>NUCLEOTIDE SEQUENCE [LARGE SCALE GENOMIC DNA]</scope>
    <source>
        <strain evidence="2 3">MHpl1</strain>
    </source>
</reference>
<proteinExistence type="predicted"/>
<evidence type="ECO:0000313" key="4">
    <source>
        <dbReference type="WBParaSite" id="HPLM_0001805101-mRNA-1"/>
    </source>
</evidence>
<protein>
    <submittedName>
        <fullName evidence="2 4">Uncharacterized protein</fullName>
    </submittedName>
</protein>
<reference evidence="4" key="1">
    <citation type="submission" date="2017-02" db="UniProtKB">
        <authorList>
            <consortium name="WormBaseParasite"/>
        </authorList>
    </citation>
    <scope>IDENTIFICATION</scope>
</reference>
<organism evidence="4">
    <name type="scientific">Haemonchus placei</name>
    <name type="common">Barber's pole worm</name>
    <dbReference type="NCBI Taxonomy" id="6290"/>
    <lineage>
        <taxon>Eukaryota</taxon>
        <taxon>Metazoa</taxon>
        <taxon>Ecdysozoa</taxon>
        <taxon>Nematoda</taxon>
        <taxon>Chromadorea</taxon>
        <taxon>Rhabditida</taxon>
        <taxon>Rhabditina</taxon>
        <taxon>Rhabditomorpha</taxon>
        <taxon>Strongyloidea</taxon>
        <taxon>Trichostrongylidae</taxon>
        <taxon>Haemonchus</taxon>
    </lineage>
</organism>
<feature type="region of interest" description="Disordered" evidence="1">
    <location>
        <begin position="1"/>
        <end position="24"/>
    </location>
</feature>
<dbReference type="WBParaSite" id="HPLM_0001805101-mRNA-1">
    <property type="protein sequence ID" value="HPLM_0001805101-mRNA-1"/>
    <property type="gene ID" value="HPLM_0001805101"/>
</dbReference>
<evidence type="ECO:0000313" key="3">
    <source>
        <dbReference type="Proteomes" id="UP000268014"/>
    </source>
</evidence>
<evidence type="ECO:0000256" key="1">
    <source>
        <dbReference type="SAM" id="MobiDB-lite"/>
    </source>
</evidence>
<dbReference type="AlphaFoldDB" id="A0A0N4X171"/>
<evidence type="ECO:0000313" key="2">
    <source>
        <dbReference type="EMBL" id="VDO68545.1"/>
    </source>
</evidence>
<sequence length="44" mass="5161">MSAKEWKKANSQKQERIWQRSKKTTKKSVLILSIQPKKSISVCE</sequence>
<name>A0A0N4X171_HAEPC</name>
<dbReference type="EMBL" id="UZAF01020297">
    <property type="protein sequence ID" value="VDO68545.1"/>
    <property type="molecule type" value="Genomic_DNA"/>
</dbReference>
<dbReference type="Proteomes" id="UP000268014">
    <property type="component" value="Unassembled WGS sequence"/>
</dbReference>